<feature type="compositionally biased region" description="Polar residues" evidence="1">
    <location>
        <begin position="141"/>
        <end position="163"/>
    </location>
</feature>
<feature type="region of interest" description="Disordered" evidence="1">
    <location>
        <begin position="127"/>
        <end position="195"/>
    </location>
</feature>
<dbReference type="PANTHER" id="PTHR46903:SF1">
    <property type="entry name" value="CCHC-TYPE DOMAIN-CONTAINING PROTEIN"/>
    <property type="match status" value="1"/>
</dbReference>
<proteinExistence type="predicted"/>
<accession>A0AAN8FWB3</accession>
<gene>
    <name evidence="2" type="ORF">SNE40_022248</name>
</gene>
<dbReference type="Pfam" id="PF03564">
    <property type="entry name" value="DUF1759"/>
    <property type="match status" value="1"/>
</dbReference>
<feature type="compositionally biased region" description="Basic and acidic residues" evidence="1">
    <location>
        <begin position="1"/>
        <end position="27"/>
    </location>
</feature>
<sequence length="344" mass="39375">MSKSTETTDKITEAEYHQSGEEKERISTVKQKRKVVRARITRSMNRIRDLIQSNDDNHRRLNRELEEIKRDSFIARDLNSELYAYVSDVATCTLDQWEDELTSDIFDIEEELEDYLNRDAISSQRENEVAEIRNISPPPEQNTTQDQTSPAVEILTSDNQSPQADKVPESPLVMNHSPSWTSPSSEQSHPVSKEKVTSVDSWIDELVEFQETNLPRENQQFTIAESLFKLESSRDIPSIQINKFDGNPLHYVDFIECFQIQIHNKTHLNDNARMSQLKSHLTRTGDAARVLSGMGSQGTMNTTALKTLKQECGQRSVIARAYINKITRGGKVNNDRESLRDCTL</sequence>
<organism evidence="2 3">
    <name type="scientific">Patella caerulea</name>
    <name type="common">Rayed Mediterranean limpet</name>
    <dbReference type="NCBI Taxonomy" id="87958"/>
    <lineage>
        <taxon>Eukaryota</taxon>
        <taxon>Metazoa</taxon>
        <taxon>Spiralia</taxon>
        <taxon>Lophotrochozoa</taxon>
        <taxon>Mollusca</taxon>
        <taxon>Gastropoda</taxon>
        <taxon>Patellogastropoda</taxon>
        <taxon>Patelloidea</taxon>
        <taxon>Patellidae</taxon>
        <taxon>Patella</taxon>
    </lineage>
</organism>
<evidence type="ECO:0000256" key="1">
    <source>
        <dbReference type="SAM" id="MobiDB-lite"/>
    </source>
</evidence>
<evidence type="ECO:0000313" key="3">
    <source>
        <dbReference type="Proteomes" id="UP001347796"/>
    </source>
</evidence>
<dbReference type="EMBL" id="JAZGQO010000021">
    <property type="protein sequence ID" value="KAK6165297.1"/>
    <property type="molecule type" value="Genomic_DNA"/>
</dbReference>
<dbReference type="AlphaFoldDB" id="A0AAN8FWB3"/>
<comment type="caution">
    <text evidence="2">The sequence shown here is derived from an EMBL/GenBank/DDBJ whole genome shotgun (WGS) entry which is preliminary data.</text>
</comment>
<dbReference type="Proteomes" id="UP001347796">
    <property type="component" value="Unassembled WGS sequence"/>
</dbReference>
<feature type="region of interest" description="Disordered" evidence="1">
    <location>
        <begin position="1"/>
        <end position="28"/>
    </location>
</feature>
<name>A0AAN8FWB3_PATCE</name>
<evidence type="ECO:0000313" key="2">
    <source>
        <dbReference type="EMBL" id="KAK6165297.1"/>
    </source>
</evidence>
<dbReference type="PANTHER" id="PTHR46903">
    <property type="entry name" value="C2H2-TYPE DOMAIN-CONTAINING PROTEIN"/>
    <property type="match status" value="1"/>
</dbReference>
<protein>
    <submittedName>
        <fullName evidence="2">Uncharacterized protein</fullName>
    </submittedName>
</protein>
<reference evidence="2 3" key="1">
    <citation type="submission" date="2024-01" db="EMBL/GenBank/DDBJ databases">
        <title>The genome of the rayed Mediterranean limpet Patella caerulea (Linnaeus, 1758).</title>
        <authorList>
            <person name="Anh-Thu Weber A."/>
            <person name="Halstead-Nussloch G."/>
        </authorList>
    </citation>
    <scope>NUCLEOTIDE SEQUENCE [LARGE SCALE GENOMIC DNA]</scope>
    <source>
        <strain evidence="2">AATW-2023a</strain>
        <tissue evidence="2">Whole specimen</tissue>
    </source>
</reference>
<keyword evidence="3" id="KW-1185">Reference proteome</keyword>
<dbReference type="InterPro" id="IPR005312">
    <property type="entry name" value="DUF1759"/>
</dbReference>
<feature type="compositionally biased region" description="Low complexity" evidence="1">
    <location>
        <begin position="177"/>
        <end position="190"/>
    </location>
</feature>